<keyword evidence="5" id="KW-1185">Reference proteome</keyword>
<protein>
    <submittedName>
        <fullName evidence="4">Membrane protein</fullName>
    </submittedName>
</protein>
<dbReference type="PANTHER" id="PTHR33741:SF5">
    <property type="entry name" value="TRANSMEMBRANE PROTEIN DDB_G0269096-RELATED"/>
    <property type="match status" value="1"/>
</dbReference>
<feature type="transmembrane region" description="Helical" evidence="2">
    <location>
        <begin position="143"/>
        <end position="166"/>
    </location>
</feature>
<feature type="transmembrane region" description="Helical" evidence="2">
    <location>
        <begin position="27"/>
        <end position="46"/>
    </location>
</feature>
<dbReference type="InterPro" id="IPR000644">
    <property type="entry name" value="CBS_dom"/>
</dbReference>
<evidence type="ECO:0000256" key="2">
    <source>
        <dbReference type="SAM" id="Phobius"/>
    </source>
</evidence>
<organism evidence="4 5">
    <name type="scientific">Herbaspirillum hiltneri N3</name>
    <dbReference type="NCBI Taxonomy" id="1262470"/>
    <lineage>
        <taxon>Bacteria</taxon>
        <taxon>Pseudomonadati</taxon>
        <taxon>Pseudomonadota</taxon>
        <taxon>Betaproteobacteria</taxon>
        <taxon>Burkholderiales</taxon>
        <taxon>Oxalobacteraceae</taxon>
        <taxon>Herbaspirillum</taxon>
    </lineage>
</organism>
<feature type="domain" description="CBS" evidence="3">
    <location>
        <begin position="332"/>
        <end position="389"/>
    </location>
</feature>
<keyword evidence="2" id="KW-0472">Membrane</keyword>
<dbReference type="Proteomes" id="UP000063429">
    <property type="component" value="Chromosome"/>
</dbReference>
<dbReference type="InterPro" id="IPR058581">
    <property type="entry name" value="TM_HPP"/>
</dbReference>
<accession>A0ABN4HW34</accession>
<keyword evidence="1" id="KW-0129">CBS domain</keyword>
<dbReference type="Pfam" id="PF04982">
    <property type="entry name" value="TM_HPP"/>
    <property type="match status" value="1"/>
</dbReference>
<dbReference type="InterPro" id="IPR046342">
    <property type="entry name" value="CBS_dom_sf"/>
</dbReference>
<keyword evidence="2" id="KW-1133">Transmembrane helix</keyword>
<name>A0ABN4HW34_9BURK</name>
<sequence>MSDSILQWLRSFIPQKTAVDRFERMRASAGALFGILLTGLLSYVILPHSAATVWLIAPMGASAVLLFAVPSSPLAQPWSIIGGNLVAALVGVSCAKLIGEPALAAALAIALAIACMFALRCIHPPSGAVALTAVLGGPAVHGMGYGFVLSPVLLNSFLLLAMALFFNNATRRRYPHAQQSEHRNNVHQTHDVAPSSRLGFTHEDLDAVLRRYNQVLDISRDDLEEILQQTEMEAYRRRFGETVCADIMSADVVAVEFSTELAEAWRQMRSHRLQALPVVDRARRVIGIVTKTDFLQHAGTHDYEKLGDKLRSFLQRTPHTHSIKAEVVGQIMSKSVKTASVHLPIVQLVPLMADEGVHQIPVIDDERRLAGMVTQSDMVAALYVNNLTRARGGLRAVAS</sequence>
<dbReference type="SMART" id="SM00116">
    <property type="entry name" value="CBS"/>
    <property type="match status" value="2"/>
</dbReference>
<dbReference type="EMBL" id="CP011409">
    <property type="protein sequence ID" value="AKZ62847.1"/>
    <property type="molecule type" value="Genomic_DNA"/>
</dbReference>
<dbReference type="InterPro" id="IPR007065">
    <property type="entry name" value="HPP"/>
</dbReference>
<evidence type="ECO:0000256" key="1">
    <source>
        <dbReference type="PROSITE-ProRule" id="PRU00703"/>
    </source>
</evidence>
<dbReference type="Gene3D" id="3.10.580.10">
    <property type="entry name" value="CBS-domain"/>
    <property type="match status" value="1"/>
</dbReference>
<evidence type="ECO:0000313" key="4">
    <source>
        <dbReference type="EMBL" id="AKZ62847.1"/>
    </source>
</evidence>
<evidence type="ECO:0000313" key="5">
    <source>
        <dbReference type="Proteomes" id="UP000063429"/>
    </source>
</evidence>
<reference evidence="5" key="1">
    <citation type="journal article" date="2015" name="Genome Announc.">
        <title>Complete Genome Sequence of Herbaspirillum hiltneri N3 (DSM 17495), Isolated from Surface-Sterilized Wheat Roots.</title>
        <authorList>
            <person name="Guizelini D."/>
            <person name="Saizaki P.M."/>
            <person name="Coimbra N.A."/>
            <person name="Weiss V.A."/>
            <person name="Faoro H."/>
            <person name="Sfeir M.Z."/>
            <person name="Baura V.A."/>
            <person name="Monteiro R.A."/>
            <person name="Chubatsu L.S."/>
            <person name="Souza E.M."/>
            <person name="Cruz L.M."/>
            <person name="Pedrosa F.O."/>
            <person name="Raittz R.T."/>
            <person name="Marchaukoski J.N."/>
            <person name="Steffens M.B."/>
        </authorList>
    </citation>
    <scope>NUCLEOTIDE SEQUENCE [LARGE SCALE GENOMIC DNA]</scope>
    <source>
        <strain evidence="5">N3</strain>
    </source>
</reference>
<feature type="transmembrane region" description="Helical" evidence="2">
    <location>
        <begin position="75"/>
        <end position="95"/>
    </location>
</feature>
<dbReference type="PANTHER" id="PTHR33741">
    <property type="entry name" value="TRANSMEMBRANE PROTEIN DDB_G0269096-RELATED"/>
    <property type="match status" value="1"/>
</dbReference>
<dbReference type="PROSITE" id="PS51371">
    <property type="entry name" value="CBS"/>
    <property type="match status" value="2"/>
</dbReference>
<dbReference type="CDD" id="cd04600">
    <property type="entry name" value="CBS_pair_HPP_assoc"/>
    <property type="match status" value="1"/>
</dbReference>
<keyword evidence="2" id="KW-0812">Transmembrane</keyword>
<evidence type="ECO:0000259" key="3">
    <source>
        <dbReference type="PROSITE" id="PS51371"/>
    </source>
</evidence>
<gene>
    <name evidence="4" type="ORF">F506_09295</name>
</gene>
<feature type="domain" description="CBS" evidence="3">
    <location>
        <begin position="248"/>
        <end position="304"/>
    </location>
</feature>
<dbReference type="SUPFAM" id="SSF54631">
    <property type="entry name" value="CBS-domain pair"/>
    <property type="match status" value="1"/>
</dbReference>
<dbReference type="Pfam" id="PF00571">
    <property type="entry name" value="CBS"/>
    <property type="match status" value="2"/>
</dbReference>
<dbReference type="RefSeq" id="WP_053196849.1">
    <property type="nucleotide sequence ID" value="NZ_CP011409.1"/>
</dbReference>
<feature type="transmembrane region" description="Helical" evidence="2">
    <location>
        <begin position="102"/>
        <end position="123"/>
    </location>
</feature>
<proteinExistence type="predicted"/>